<evidence type="ECO:0000256" key="5">
    <source>
        <dbReference type="ARBA" id="ARBA00023274"/>
    </source>
</evidence>
<dbReference type="GO" id="GO:0005840">
    <property type="term" value="C:ribosome"/>
    <property type="evidence" value="ECO:0007669"/>
    <property type="project" value="UniProtKB-KW"/>
</dbReference>
<dbReference type="Proteomes" id="UP000515211">
    <property type="component" value="Chromosome 9"/>
</dbReference>
<proteinExistence type="inferred from homology"/>
<evidence type="ECO:0000256" key="8">
    <source>
        <dbReference type="ARBA" id="ARBA00043031"/>
    </source>
</evidence>
<feature type="domain" description="Tim44-like" evidence="9">
    <location>
        <begin position="154"/>
        <end position="309"/>
    </location>
</feature>
<comment type="subcellular location">
    <subcellularLocation>
        <location evidence="1">Mitochondrion</location>
    </subcellularLocation>
</comment>
<dbReference type="GeneID" id="107465460"/>
<accession>A0A9C6WQ46</accession>
<keyword evidence="5" id="KW-0687">Ribonucleoprotein</keyword>
<sequence>MMHLKRFQFVRTLYRASSSSSSSSYLLGSSCRSYSSALSNGSERSFRSFYPHLYNGYNEFSLASVKALTLRSTMAAELSLFMNDKRLLSTQVKSAPPHARPVGQQIALTSPGFVYEPYKPREKIPLWKRLFTRTGWRRTKEDMILEVMMLITYVSGCINYFRSLEPMYRKQKFYNEVANIYKELNTLIANGDKKTLRKVVTENMFSALKNEIKQRESVWSKVYWEMVQPVVSIRTLRARLIGVDRKDHDKVFIQLTLEIMAKQKFEAYDSKGAVVAGDKNKEVLVCDIWVFEKSLFHKGSYWRVCGRLSTKAS</sequence>
<gene>
    <name evidence="11" type="primary">LOC107465460</name>
</gene>
<dbReference type="SMART" id="SM00978">
    <property type="entry name" value="Tim44"/>
    <property type="match status" value="1"/>
</dbReference>
<dbReference type="SUPFAM" id="SSF54427">
    <property type="entry name" value="NTF2-like"/>
    <property type="match status" value="1"/>
</dbReference>
<protein>
    <recommendedName>
        <fullName evidence="7">Large ribosomal subunit protein mL45</fullName>
    </recommendedName>
    <alternativeName>
        <fullName evidence="8">39S ribosomal protein L45, mitochondrial</fullName>
    </alternativeName>
</protein>
<dbReference type="RefSeq" id="XP_052110223.1">
    <property type="nucleotide sequence ID" value="XM_052254263.1"/>
</dbReference>
<dbReference type="PROSITE" id="PS51257">
    <property type="entry name" value="PROKAR_LIPOPROTEIN"/>
    <property type="match status" value="1"/>
</dbReference>
<dbReference type="InterPro" id="IPR051975">
    <property type="entry name" value="mtLSU_mL45"/>
</dbReference>
<evidence type="ECO:0000256" key="7">
    <source>
        <dbReference type="ARBA" id="ARBA00039448"/>
    </source>
</evidence>
<evidence type="ECO:0000256" key="4">
    <source>
        <dbReference type="ARBA" id="ARBA00023128"/>
    </source>
</evidence>
<reference evidence="11" key="1">
    <citation type="journal article" date="2014" name="PLoS ONE">
        <title>Comparisons of De Novo Transcriptome Assemblers in Diploid and Polyploid Species Using Peanut (Arachis spp.) RNA-Seq Data.</title>
        <authorList>
            <person name="Chopra R."/>
            <person name="Burow G."/>
            <person name="Farmer A."/>
            <person name="Mudge J."/>
            <person name="Simpson C.E."/>
            <person name="Burow M.D."/>
        </authorList>
    </citation>
    <scope>NUCLEOTIDE SEQUENCE</scope>
</reference>
<reference evidence="10" key="2">
    <citation type="journal article" date="2016" name="Nat. Genet.">
        <title>The genome sequences of Arachis duranensis and Arachis ipaensis, the diploid ancestors of cultivated peanut.</title>
        <authorList>
            <person name="Bertioli D.J."/>
            <person name="Cannon S.B."/>
            <person name="Froenicke L."/>
            <person name="Huang G."/>
            <person name="Farmer A.D."/>
            <person name="Cannon E.K."/>
            <person name="Liu X."/>
            <person name="Gao D."/>
            <person name="Clevenger J."/>
            <person name="Dash S."/>
            <person name="Ren L."/>
            <person name="Moretzsohn M.C."/>
            <person name="Shirasawa K."/>
            <person name="Huang W."/>
            <person name="Vidigal B."/>
            <person name="Abernathy B."/>
            <person name="Chu Y."/>
            <person name="Niederhuth C.E."/>
            <person name="Umale P."/>
            <person name="Araujo A.C."/>
            <person name="Kozik A."/>
            <person name="Kim K.D."/>
            <person name="Burow M.D."/>
            <person name="Varshney R.K."/>
            <person name="Wang X."/>
            <person name="Zhang X."/>
            <person name="Barkley N."/>
            <person name="Guimaraes P.M."/>
            <person name="Isobe S."/>
            <person name="Guo B."/>
            <person name="Liao B."/>
            <person name="Stalker H.T."/>
            <person name="Schmitz R.J."/>
            <person name="Scheffler B.E."/>
            <person name="Leal-Bertioli S.C."/>
            <person name="Xun X."/>
            <person name="Jackson S.A."/>
            <person name="Michelmore R."/>
            <person name="Ozias-Akins P."/>
        </authorList>
    </citation>
    <scope>NUCLEOTIDE SEQUENCE [LARGE SCALE GENOMIC DNA]</scope>
    <source>
        <strain evidence="10">cv. V14167</strain>
    </source>
</reference>
<name>A0A9C6WQ46_ARADU</name>
<keyword evidence="2" id="KW-0809">Transit peptide</keyword>
<dbReference type="GO" id="GO:1990904">
    <property type="term" value="C:ribonucleoprotein complex"/>
    <property type="evidence" value="ECO:0007669"/>
    <property type="project" value="UniProtKB-KW"/>
</dbReference>
<dbReference type="AlphaFoldDB" id="A0A9C6WQ46"/>
<evidence type="ECO:0000313" key="11">
    <source>
        <dbReference type="RefSeq" id="XP_052110223.1"/>
    </source>
</evidence>
<dbReference type="KEGG" id="adu:107465460"/>
<evidence type="ECO:0000259" key="9">
    <source>
        <dbReference type="SMART" id="SM00978"/>
    </source>
</evidence>
<evidence type="ECO:0000256" key="1">
    <source>
        <dbReference type="ARBA" id="ARBA00004173"/>
    </source>
</evidence>
<comment type="similarity">
    <text evidence="6">Belongs to the mitochondrion-specific ribosomal protein mL45 family.</text>
</comment>
<evidence type="ECO:0000256" key="3">
    <source>
        <dbReference type="ARBA" id="ARBA00022980"/>
    </source>
</evidence>
<dbReference type="GO" id="GO:0005739">
    <property type="term" value="C:mitochondrion"/>
    <property type="evidence" value="ECO:0007669"/>
    <property type="project" value="UniProtKB-SubCell"/>
</dbReference>
<keyword evidence="3" id="KW-0689">Ribosomal protein</keyword>
<reference evidence="11" key="3">
    <citation type="submission" date="2025-08" db="UniProtKB">
        <authorList>
            <consortium name="RefSeq"/>
        </authorList>
    </citation>
    <scope>IDENTIFICATION</scope>
</reference>
<dbReference type="PANTHER" id="PTHR28554">
    <property type="entry name" value="39S RIBOSOMAL PROTEIN L45, MITOCHONDRIAL"/>
    <property type="match status" value="1"/>
</dbReference>
<organism evidence="10 11">
    <name type="scientific">Arachis duranensis</name>
    <name type="common">Wild peanut</name>
    <dbReference type="NCBI Taxonomy" id="130453"/>
    <lineage>
        <taxon>Eukaryota</taxon>
        <taxon>Viridiplantae</taxon>
        <taxon>Streptophyta</taxon>
        <taxon>Embryophyta</taxon>
        <taxon>Tracheophyta</taxon>
        <taxon>Spermatophyta</taxon>
        <taxon>Magnoliopsida</taxon>
        <taxon>eudicotyledons</taxon>
        <taxon>Gunneridae</taxon>
        <taxon>Pentapetalae</taxon>
        <taxon>rosids</taxon>
        <taxon>fabids</taxon>
        <taxon>Fabales</taxon>
        <taxon>Fabaceae</taxon>
        <taxon>Papilionoideae</taxon>
        <taxon>50 kb inversion clade</taxon>
        <taxon>dalbergioids sensu lato</taxon>
        <taxon>Dalbergieae</taxon>
        <taxon>Pterocarpus clade</taxon>
        <taxon>Arachis</taxon>
    </lineage>
</organism>
<evidence type="ECO:0000256" key="2">
    <source>
        <dbReference type="ARBA" id="ARBA00022946"/>
    </source>
</evidence>
<dbReference type="InterPro" id="IPR007379">
    <property type="entry name" value="Tim44-like_dom"/>
</dbReference>
<evidence type="ECO:0000313" key="10">
    <source>
        <dbReference type="Proteomes" id="UP000515211"/>
    </source>
</evidence>
<dbReference type="InterPro" id="IPR032710">
    <property type="entry name" value="NTF2-like_dom_sf"/>
</dbReference>
<dbReference type="PANTHER" id="PTHR28554:SF1">
    <property type="entry name" value="LARGE RIBOSOMAL SUBUNIT PROTEIN ML45"/>
    <property type="match status" value="1"/>
</dbReference>
<keyword evidence="10" id="KW-1185">Reference proteome</keyword>
<dbReference type="Gene3D" id="3.10.450.240">
    <property type="match status" value="1"/>
</dbReference>
<keyword evidence="4" id="KW-0496">Mitochondrion</keyword>
<evidence type="ECO:0000256" key="6">
    <source>
        <dbReference type="ARBA" id="ARBA00038073"/>
    </source>
</evidence>
<dbReference type="Pfam" id="PF04280">
    <property type="entry name" value="Tim44"/>
    <property type="match status" value="1"/>
</dbReference>